<evidence type="ECO:0000256" key="2">
    <source>
        <dbReference type="ARBA" id="ARBA00022679"/>
    </source>
</evidence>
<keyword evidence="3" id="KW-0418">Kinase</keyword>
<evidence type="ECO:0000259" key="4">
    <source>
        <dbReference type="Pfam" id="PF07804"/>
    </source>
</evidence>
<comment type="caution">
    <text evidence="6">The sequence shown here is derived from an EMBL/GenBank/DDBJ whole genome shotgun (WGS) entry which is preliminary data.</text>
</comment>
<evidence type="ECO:0000313" key="6">
    <source>
        <dbReference type="EMBL" id="MDA8485421.1"/>
    </source>
</evidence>
<reference evidence="6 7" key="1">
    <citation type="submission" date="2022-07" db="EMBL/GenBank/DDBJ databases">
        <title>Genome Analysis of Selected Gammaproteobacteria from Nigerian Food snails.</title>
        <authorList>
            <person name="Okafor A.C."/>
        </authorList>
    </citation>
    <scope>NUCLEOTIDE SEQUENCE [LARGE SCALE GENOMIC DNA]</scope>
    <source>
        <strain evidence="6 7">Awg 2</strain>
    </source>
</reference>
<dbReference type="Proteomes" id="UP001211689">
    <property type="component" value="Unassembled WGS sequence"/>
</dbReference>
<keyword evidence="2" id="KW-0808">Transferase</keyword>
<gene>
    <name evidence="6" type="ORF">NNO07_20330</name>
</gene>
<dbReference type="InterPro" id="IPR052028">
    <property type="entry name" value="HipA_Ser/Thr_kinase"/>
</dbReference>
<dbReference type="RefSeq" id="WP_271471762.1">
    <property type="nucleotide sequence ID" value="NZ_JANEWF010000028.1"/>
</dbReference>
<dbReference type="Gene3D" id="1.10.1070.20">
    <property type="match status" value="1"/>
</dbReference>
<name>A0ABT4Y9M0_METRE</name>
<protein>
    <submittedName>
        <fullName evidence="6">HipA domain-containing protein</fullName>
    </submittedName>
</protein>
<feature type="domain" description="HipA N-terminal subdomain 1" evidence="5">
    <location>
        <begin position="4"/>
        <end position="105"/>
    </location>
</feature>
<dbReference type="PANTHER" id="PTHR37419">
    <property type="entry name" value="SERINE/THREONINE-PROTEIN KINASE TOXIN HIPA"/>
    <property type="match status" value="1"/>
</dbReference>
<organism evidence="6 7">
    <name type="scientific">Metapseudomonas resinovorans</name>
    <name type="common">Pseudomonas resinovorans</name>
    <dbReference type="NCBI Taxonomy" id="53412"/>
    <lineage>
        <taxon>Bacteria</taxon>
        <taxon>Pseudomonadati</taxon>
        <taxon>Pseudomonadota</taxon>
        <taxon>Gammaproteobacteria</taxon>
        <taxon>Pseudomonadales</taxon>
        <taxon>Pseudomonadaceae</taxon>
        <taxon>Metapseudomonas</taxon>
    </lineage>
</organism>
<evidence type="ECO:0000313" key="7">
    <source>
        <dbReference type="Proteomes" id="UP001211689"/>
    </source>
</evidence>
<dbReference type="InterPro" id="IPR017508">
    <property type="entry name" value="HipA_N1"/>
</dbReference>
<comment type="similarity">
    <text evidence="1">Belongs to the HipA Ser/Thr kinase family.</text>
</comment>
<keyword evidence="7" id="KW-1185">Reference proteome</keyword>
<dbReference type="NCBIfam" id="TIGR03071">
    <property type="entry name" value="couple_hipA"/>
    <property type="match status" value="1"/>
</dbReference>
<feature type="domain" description="HipA-like C-terminal" evidence="4">
    <location>
        <begin position="145"/>
        <end position="381"/>
    </location>
</feature>
<proteinExistence type="inferred from homology"/>
<evidence type="ECO:0000256" key="3">
    <source>
        <dbReference type="ARBA" id="ARBA00022777"/>
    </source>
</evidence>
<dbReference type="PANTHER" id="PTHR37419:SF1">
    <property type="entry name" value="SERINE_THREONINE-PROTEIN KINASE TOXIN HIPA"/>
    <property type="match status" value="1"/>
</dbReference>
<dbReference type="EMBL" id="JANEWF010000028">
    <property type="protein sequence ID" value="MDA8485421.1"/>
    <property type="molecule type" value="Genomic_DNA"/>
</dbReference>
<evidence type="ECO:0000256" key="1">
    <source>
        <dbReference type="ARBA" id="ARBA00010164"/>
    </source>
</evidence>
<sequence length="420" mass="47188">MRQLEVTINNEHVGSLIDQNGVWVLEYSSDWLNNPRSFDLSPTLPRSAGRVVDGSTERPVQWFFDNLLPEEQARQLLASDAKIEFADAFGLLGYYGAESAGAITLLPGFEPIPDGGLQPLPDDVLSQRIRNLPRVSLTTGAPKRMSLAGAQHKLPVVVLDGVMYEPIGSRPSTHILKPNHPETDQYDNSVANEWFVMSVAQMARLNAAPVAIHRVPEPIYLIERFDRQVVDGQLKRLHVLDGCQLLGLDRQFKYQQASMTTLQHIVSLCRRKAEARIQLFNWLVFNILVGNNDAHLKNLSFYVTSDGVDLTPHYDLLCTAIYTASKESAPWLDAELVWKVEGMRTHAEVTREHVLFMGSHLGLPNRIAVKLMDELVKATLEAADHLLQSLPEHFLAGERYLLRRIVHGVMRDMAAKLRTP</sequence>
<dbReference type="Pfam" id="PF13657">
    <property type="entry name" value="Couple_hipA"/>
    <property type="match status" value="1"/>
</dbReference>
<dbReference type="InterPro" id="IPR012893">
    <property type="entry name" value="HipA-like_C"/>
</dbReference>
<accession>A0ABT4Y9M0</accession>
<dbReference type="Pfam" id="PF07804">
    <property type="entry name" value="HipA_C"/>
    <property type="match status" value="1"/>
</dbReference>
<evidence type="ECO:0000259" key="5">
    <source>
        <dbReference type="Pfam" id="PF13657"/>
    </source>
</evidence>